<name>A0A8J3NZ81_9ACTN</name>
<feature type="transmembrane region" description="Helical" evidence="1">
    <location>
        <begin position="81"/>
        <end position="99"/>
    </location>
</feature>
<keyword evidence="1" id="KW-0472">Membrane</keyword>
<feature type="transmembrane region" description="Helical" evidence="1">
    <location>
        <begin position="191"/>
        <end position="211"/>
    </location>
</feature>
<feature type="transmembrane region" description="Helical" evidence="1">
    <location>
        <begin position="119"/>
        <end position="138"/>
    </location>
</feature>
<dbReference type="Proteomes" id="UP000659904">
    <property type="component" value="Unassembled WGS sequence"/>
</dbReference>
<protein>
    <submittedName>
        <fullName evidence="2">Uncharacterized protein</fullName>
    </submittedName>
</protein>
<evidence type="ECO:0000256" key="1">
    <source>
        <dbReference type="SAM" id="Phobius"/>
    </source>
</evidence>
<evidence type="ECO:0000313" key="2">
    <source>
        <dbReference type="EMBL" id="GIF98200.1"/>
    </source>
</evidence>
<keyword evidence="1" id="KW-1133">Transmembrane helix</keyword>
<feature type="transmembrane region" description="Helical" evidence="1">
    <location>
        <begin position="57"/>
        <end position="76"/>
    </location>
</feature>
<evidence type="ECO:0000313" key="3">
    <source>
        <dbReference type="Proteomes" id="UP000659904"/>
    </source>
</evidence>
<feature type="transmembrane region" description="Helical" evidence="1">
    <location>
        <begin position="150"/>
        <end position="171"/>
    </location>
</feature>
<dbReference type="RefSeq" id="WP_120314545.1">
    <property type="nucleotide sequence ID" value="NZ_BONH01000012.1"/>
</dbReference>
<reference evidence="2 3" key="1">
    <citation type="submission" date="2021-01" db="EMBL/GenBank/DDBJ databases">
        <title>Whole genome shotgun sequence of Catellatospora citrea NBRC 14495.</title>
        <authorList>
            <person name="Komaki H."/>
            <person name="Tamura T."/>
        </authorList>
    </citation>
    <scope>NUCLEOTIDE SEQUENCE [LARGE SCALE GENOMIC DNA]</scope>
    <source>
        <strain evidence="2 3">NBRC 14495</strain>
    </source>
</reference>
<feature type="transmembrane region" description="Helical" evidence="1">
    <location>
        <begin position="218"/>
        <end position="239"/>
    </location>
</feature>
<sequence length="293" mass="29361">MTVRRDVPFWSGPVVAGVLGVVLASAQVTGALAIGALNFDRRFDAGSDNDWLLNHRGTVWFCATAVVVAVLLTRVVLDSPVWAAVVAAALGVGTVVPYLTAQAGRAQHLYLVDSASASIAEAAIVGVAVGVVTSLIVSRLAASARVPASGAVAGAAVVWILLGVSANAIAIDPPVLGALELELDYGARVDTSLGSALLVGPVIAALVCLLVRRESTATLVVAGLLTVSTVAAAILATALAGPTPSGDHGDVGLSVLGPLLLGGLLAYGLLTAVARYRGRNRQTEASVVAGSPE</sequence>
<feature type="transmembrane region" description="Helical" evidence="1">
    <location>
        <begin position="251"/>
        <end position="273"/>
    </location>
</feature>
<comment type="caution">
    <text evidence="2">The sequence shown here is derived from an EMBL/GenBank/DDBJ whole genome shotgun (WGS) entry which is preliminary data.</text>
</comment>
<organism evidence="2 3">
    <name type="scientific">Catellatospora citrea</name>
    <dbReference type="NCBI Taxonomy" id="53366"/>
    <lineage>
        <taxon>Bacteria</taxon>
        <taxon>Bacillati</taxon>
        <taxon>Actinomycetota</taxon>
        <taxon>Actinomycetes</taxon>
        <taxon>Micromonosporales</taxon>
        <taxon>Micromonosporaceae</taxon>
        <taxon>Catellatospora</taxon>
    </lineage>
</organism>
<keyword evidence="1" id="KW-0812">Transmembrane</keyword>
<keyword evidence="3" id="KW-1185">Reference proteome</keyword>
<accession>A0A8J3NZ81</accession>
<proteinExistence type="predicted"/>
<gene>
    <name evidence="2" type="ORF">Cci01nite_32940</name>
</gene>
<dbReference type="EMBL" id="BONH01000012">
    <property type="protein sequence ID" value="GIF98200.1"/>
    <property type="molecule type" value="Genomic_DNA"/>
</dbReference>
<dbReference type="AlphaFoldDB" id="A0A8J3NZ81"/>